<protein>
    <submittedName>
        <fullName evidence="2">Uncharacterized protein</fullName>
    </submittedName>
</protein>
<dbReference type="RefSeq" id="XP_023157897.1">
    <property type="nucleotide sequence ID" value="XM_023302129.1"/>
</dbReference>
<accession>C0P3E5</accession>
<feature type="region of interest" description="Disordered" evidence="1">
    <location>
        <begin position="1"/>
        <end position="63"/>
    </location>
</feature>
<proteinExistence type="evidence at transcript level"/>
<dbReference type="AlphaFoldDB" id="C0P3E5"/>
<reference evidence="2" key="2">
    <citation type="submission" date="2012-06" db="EMBL/GenBank/DDBJ databases">
        <authorList>
            <person name="Yu Y."/>
            <person name="Currie J."/>
            <person name="Lomeli R."/>
            <person name="Angelova A."/>
            <person name="Collura K."/>
            <person name="Wissotski M."/>
            <person name="Campos D."/>
            <person name="Kudrna D."/>
            <person name="Golser W."/>
            <person name="Ashely E."/>
            <person name="Descour A."/>
            <person name="Fernandes J."/>
            <person name="Soderlund C."/>
            <person name="Walbot V."/>
        </authorList>
    </citation>
    <scope>NUCLEOTIDE SEQUENCE</scope>
    <source>
        <strain evidence="2">B73</strain>
    </source>
</reference>
<organism evidence="2">
    <name type="scientific">Zea mays</name>
    <name type="common">Maize</name>
    <dbReference type="NCBI Taxonomy" id="4577"/>
    <lineage>
        <taxon>Eukaryota</taxon>
        <taxon>Viridiplantae</taxon>
        <taxon>Streptophyta</taxon>
        <taxon>Embryophyta</taxon>
        <taxon>Tracheophyta</taxon>
        <taxon>Spermatophyta</taxon>
        <taxon>Magnoliopsida</taxon>
        <taxon>Liliopsida</taxon>
        <taxon>Poales</taxon>
        <taxon>Poaceae</taxon>
        <taxon>PACMAD clade</taxon>
        <taxon>Panicoideae</taxon>
        <taxon>Andropogonodae</taxon>
        <taxon>Andropogoneae</taxon>
        <taxon>Tripsacinae</taxon>
        <taxon>Zea</taxon>
    </lineage>
</organism>
<dbReference type="KEGG" id="zma:111591184"/>
<feature type="region of interest" description="Disordered" evidence="1">
    <location>
        <begin position="87"/>
        <end position="138"/>
    </location>
</feature>
<dbReference type="EMBL" id="BT062814">
    <property type="protein sequence ID" value="ACN27511.1"/>
    <property type="molecule type" value="mRNA"/>
</dbReference>
<feature type="compositionally biased region" description="Basic residues" evidence="1">
    <location>
        <begin position="113"/>
        <end position="122"/>
    </location>
</feature>
<reference evidence="2" key="1">
    <citation type="journal article" date="2009" name="PLoS Genet.">
        <title>Sequencing, mapping, and analysis of 27,455 maize full-length cDNAs.</title>
        <authorList>
            <person name="Soderlund C."/>
            <person name="Descour A."/>
            <person name="Kudrna D."/>
            <person name="Bomhoff M."/>
            <person name="Boyd L."/>
            <person name="Currie J."/>
            <person name="Angelova A."/>
            <person name="Collura K."/>
            <person name="Wissotski M."/>
            <person name="Ashley E."/>
            <person name="Morrow D."/>
            <person name="Fernandes J."/>
            <person name="Walbot V."/>
            <person name="Yu Y."/>
        </authorList>
    </citation>
    <scope>NUCLEOTIDE SEQUENCE</scope>
    <source>
        <strain evidence="2">B73</strain>
    </source>
</reference>
<evidence type="ECO:0000313" key="2">
    <source>
        <dbReference type="EMBL" id="ACN27511.1"/>
    </source>
</evidence>
<sequence>MAAAATLVSSHRHRSPPQTTVARPPSPSAHTIPCAPTADDPTVSGPLLLPTPDNSNVVAQGQRVRRRAERLLVHDDGRGGQVCRALQRQEHRPQGLALSTASVDQAKDEQQGRRTRRGHRSSRPLFIYISDGGEQQQR</sequence>
<name>C0P3E5_MAIZE</name>
<evidence type="ECO:0000256" key="1">
    <source>
        <dbReference type="SAM" id="MobiDB-lite"/>
    </source>
</evidence>
<dbReference type="GeneID" id="111591184"/>